<sequence length="150" mass="16099">MTKYTATIDVGRYHFVEGLQITPGALAATRAGSVWLGAQLVMYAVDWAQTIEATRGQYAHGGRGRQQAVFPAAAYFMAHPGVDAITAIRGLDVKTATPHWFVISGHYAKPLEAMMDDVWAQALAADADVATIDPAEVTADLTRPTQPEAK</sequence>
<dbReference type="RefSeq" id="WP_125751444.1">
    <property type="nucleotide sequence ID" value="NZ_JBHTON010000028.1"/>
</dbReference>
<dbReference type="Proteomes" id="UP001597252">
    <property type="component" value="Unassembled WGS sequence"/>
</dbReference>
<dbReference type="EMBL" id="JBHTON010000028">
    <property type="protein sequence ID" value="MFD1485343.1"/>
    <property type="molecule type" value="Genomic_DNA"/>
</dbReference>
<gene>
    <name evidence="1" type="ORF">ACFQ5J_08885</name>
</gene>
<comment type="caution">
    <text evidence="1">The sequence shown here is derived from an EMBL/GenBank/DDBJ whole genome shotgun (WGS) entry which is preliminary data.</text>
</comment>
<accession>A0ABW4E7Z9</accession>
<evidence type="ECO:0000313" key="1">
    <source>
        <dbReference type="EMBL" id="MFD1485343.1"/>
    </source>
</evidence>
<proteinExistence type="predicted"/>
<keyword evidence="2" id="KW-1185">Reference proteome</keyword>
<evidence type="ECO:0000313" key="2">
    <source>
        <dbReference type="Proteomes" id="UP001597252"/>
    </source>
</evidence>
<protein>
    <submittedName>
        <fullName evidence="1">Uncharacterized protein</fullName>
    </submittedName>
</protein>
<reference evidence="2" key="1">
    <citation type="journal article" date="2019" name="Int. J. Syst. Evol. Microbiol.">
        <title>The Global Catalogue of Microorganisms (GCM) 10K type strain sequencing project: providing services to taxonomists for standard genome sequencing and annotation.</title>
        <authorList>
            <consortium name="The Broad Institute Genomics Platform"/>
            <consortium name="The Broad Institute Genome Sequencing Center for Infectious Disease"/>
            <person name="Wu L."/>
            <person name="Ma J."/>
        </authorList>
    </citation>
    <scope>NUCLEOTIDE SEQUENCE [LARGE SCALE GENOMIC DNA]</scope>
    <source>
        <strain evidence="2">CCM 8903</strain>
    </source>
</reference>
<name>A0ABW4E7Z9_9LACO</name>
<organism evidence="1 2">
    <name type="scientific">Lacticaseibacillus baoqingensis</name>
    <dbReference type="NCBI Taxonomy" id="2486013"/>
    <lineage>
        <taxon>Bacteria</taxon>
        <taxon>Bacillati</taxon>
        <taxon>Bacillota</taxon>
        <taxon>Bacilli</taxon>
        <taxon>Lactobacillales</taxon>
        <taxon>Lactobacillaceae</taxon>
        <taxon>Lacticaseibacillus</taxon>
    </lineage>
</organism>